<organism evidence="1 2">
    <name type="scientific">Acorus calamus</name>
    <name type="common">Sweet flag</name>
    <dbReference type="NCBI Taxonomy" id="4465"/>
    <lineage>
        <taxon>Eukaryota</taxon>
        <taxon>Viridiplantae</taxon>
        <taxon>Streptophyta</taxon>
        <taxon>Embryophyta</taxon>
        <taxon>Tracheophyta</taxon>
        <taxon>Spermatophyta</taxon>
        <taxon>Magnoliopsida</taxon>
        <taxon>Liliopsida</taxon>
        <taxon>Acoraceae</taxon>
        <taxon>Acorus</taxon>
    </lineage>
</organism>
<sequence>MPVVMGVARGVAAELDMVPVAVVAAEAVEAAALLTPVVADMPAGMGPVAALAAVPVLAEGTEEEEVVVVVGGLPPAVNMAVGTVKAAEAAAVRGTVVMLLEN</sequence>
<dbReference type="AlphaFoldDB" id="A0AAV9E060"/>
<reference evidence="1" key="1">
    <citation type="journal article" date="2023" name="Nat. Commun.">
        <title>Diploid and tetraploid genomes of Acorus and the evolution of monocots.</title>
        <authorList>
            <person name="Ma L."/>
            <person name="Liu K.W."/>
            <person name="Li Z."/>
            <person name="Hsiao Y.Y."/>
            <person name="Qi Y."/>
            <person name="Fu T."/>
            <person name="Tang G.D."/>
            <person name="Zhang D."/>
            <person name="Sun W.H."/>
            <person name="Liu D.K."/>
            <person name="Li Y."/>
            <person name="Chen G.Z."/>
            <person name="Liu X.D."/>
            <person name="Liao X.Y."/>
            <person name="Jiang Y.T."/>
            <person name="Yu X."/>
            <person name="Hao Y."/>
            <person name="Huang J."/>
            <person name="Zhao X.W."/>
            <person name="Ke S."/>
            <person name="Chen Y.Y."/>
            <person name="Wu W.L."/>
            <person name="Hsu J.L."/>
            <person name="Lin Y.F."/>
            <person name="Huang M.D."/>
            <person name="Li C.Y."/>
            <person name="Huang L."/>
            <person name="Wang Z.W."/>
            <person name="Zhao X."/>
            <person name="Zhong W.Y."/>
            <person name="Peng D.H."/>
            <person name="Ahmad S."/>
            <person name="Lan S."/>
            <person name="Zhang J.S."/>
            <person name="Tsai W.C."/>
            <person name="Van de Peer Y."/>
            <person name="Liu Z.J."/>
        </authorList>
    </citation>
    <scope>NUCLEOTIDE SEQUENCE</scope>
    <source>
        <strain evidence="1">CP</strain>
    </source>
</reference>
<dbReference type="Proteomes" id="UP001180020">
    <property type="component" value="Unassembled WGS sequence"/>
</dbReference>
<gene>
    <name evidence="1" type="ORF">QJS10_CPA10g01166</name>
</gene>
<evidence type="ECO:0000313" key="2">
    <source>
        <dbReference type="Proteomes" id="UP001180020"/>
    </source>
</evidence>
<protein>
    <submittedName>
        <fullName evidence="1">Uncharacterized protein</fullName>
    </submittedName>
</protein>
<dbReference type="EMBL" id="JAUJYO010000010">
    <property type="protein sequence ID" value="KAK1305663.1"/>
    <property type="molecule type" value="Genomic_DNA"/>
</dbReference>
<reference evidence="1" key="2">
    <citation type="submission" date="2023-06" db="EMBL/GenBank/DDBJ databases">
        <authorList>
            <person name="Ma L."/>
            <person name="Liu K.-W."/>
            <person name="Li Z."/>
            <person name="Hsiao Y.-Y."/>
            <person name="Qi Y."/>
            <person name="Fu T."/>
            <person name="Tang G."/>
            <person name="Zhang D."/>
            <person name="Sun W.-H."/>
            <person name="Liu D.-K."/>
            <person name="Li Y."/>
            <person name="Chen G.-Z."/>
            <person name="Liu X.-D."/>
            <person name="Liao X.-Y."/>
            <person name="Jiang Y.-T."/>
            <person name="Yu X."/>
            <person name="Hao Y."/>
            <person name="Huang J."/>
            <person name="Zhao X.-W."/>
            <person name="Ke S."/>
            <person name="Chen Y.-Y."/>
            <person name="Wu W.-L."/>
            <person name="Hsu J.-L."/>
            <person name="Lin Y.-F."/>
            <person name="Huang M.-D."/>
            <person name="Li C.-Y."/>
            <person name="Huang L."/>
            <person name="Wang Z.-W."/>
            <person name="Zhao X."/>
            <person name="Zhong W.-Y."/>
            <person name="Peng D.-H."/>
            <person name="Ahmad S."/>
            <person name="Lan S."/>
            <person name="Zhang J.-S."/>
            <person name="Tsai W.-C."/>
            <person name="Van De Peer Y."/>
            <person name="Liu Z.-J."/>
        </authorList>
    </citation>
    <scope>NUCLEOTIDE SEQUENCE</scope>
    <source>
        <strain evidence="1">CP</strain>
        <tissue evidence="1">Leaves</tissue>
    </source>
</reference>
<evidence type="ECO:0000313" key="1">
    <source>
        <dbReference type="EMBL" id="KAK1305663.1"/>
    </source>
</evidence>
<comment type="caution">
    <text evidence="1">The sequence shown here is derived from an EMBL/GenBank/DDBJ whole genome shotgun (WGS) entry which is preliminary data.</text>
</comment>
<keyword evidence="2" id="KW-1185">Reference proteome</keyword>
<name>A0AAV9E060_ACOCL</name>
<accession>A0AAV9E060</accession>
<proteinExistence type="predicted"/>